<proteinExistence type="predicted"/>
<reference evidence="4 5" key="1">
    <citation type="submission" date="2011-02" db="EMBL/GenBank/DDBJ databases">
        <authorList>
            <person name="Weinstock G."/>
            <person name="Sodergren E."/>
            <person name="Clifton S."/>
            <person name="Fulton L."/>
            <person name="Fulton B."/>
            <person name="Courtney L."/>
            <person name="Fronick C."/>
            <person name="Harrison M."/>
            <person name="Strong C."/>
            <person name="Farmer C."/>
            <person name="Delahaunty K."/>
            <person name="Markovic C."/>
            <person name="Hall O."/>
            <person name="Minx P."/>
            <person name="Tomlinson C."/>
            <person name="Mitreva M."/>
            <person name="Hou S."/>
            <person name="Chen J."/>
            <person name="Wollam A."/>
            <person name="Pepin K.H."/>
            <person name="Johnson M."/>
            <person name="Bhonagiri V."/>
            <person name="Zhang X."/>
            <person name="Suruliraj S."/>
            <person name="Warren W."/>
            <person name="Chinwalla A."/>
            <person name="Mardis E.R."/>
            <person name="Wilson R.K."/>
        </authorList>
    </citation>
    <scope>NUCLEOTIDE SEQUENCE [LARGE SCALE GENOMIC DNA]</scope>
    <source>
        <strain evidence="4 5">YIT 12056</strain>
    </source>
</reference>
<dbReference type="Pfam" id="PF11611">
    <property type="entry name" value="DUF4352"/>
    <property type="match status" value="1"/>
</dbReference>
<sequence length="237" mass="26398">MANFVILLLLFGSFMTFIAFTVGMFSPKTVKCQTRGKAALIYLSASVGCFFWACAVISMTTPKSDSIDEIDEQYAIVAAEMADAAAKDEEYMRSQQITKSAKEIESSIGKPIKVGHFIYTVQNISFRKSVGDEILEETADGIYMLVNLSIKNVSEETRTLDGSFFAVTDKKGIKYEFSTDAATALEMSGRKTLFLKDCQPNITTKGVLIFEVPQKSEYYLHLIGSFWGEQSVRILLR</sequence>
<accession>A0ABP2KMK4</accession>
<comment type="caution">
    <text evidence="4">The sequence shown here is derived from an EMBL/GenBank/DDBJ whole genome shotgun (WGS) entry which is preliminary data.</text>
</comment>
<gene>
    <name evidence="4" type="ORF">HMPREF9445_03044</name>
</gene>
<name>A0ABP2KMK4_9BACE</name>
<evidence type="ECO:0000259" key="3">
    <source>
        <dbReference type="Pfam" id="PF11611"/>
    </source>
</evidence>
<keyword evidence="1" id="KW-0732">Signal</keyword>
<feature type="domain" description="DUF4352" evidence="3">
    <location>
        <begin position="107"/>
        <end position="230"/>
    </location>
</feature>
<keyword evidence="5" id="KW-1185">Reference proteome</keyword>
<evidence type="ECO:0000256" key="2">
    <source>
        <dbReference type="SAM" id="Phobius"/>
    </source>
</evidence>
<dbReference type="RefSeq" id="WP_009123104.1">
    <property type="nucleotide sequence ID" value="NZ_FQWK01000001.1"/>
</dbReference>
<dbReference type="InterPro" id="IPR029050">
    <property type="entry name" value="Immunoprotect_excell_Ig-like"/>
</dbReference>
<evidence type="ECO:0000256" key="1">
    <source>
        <dbReference type="ARBA" id="ARBA00022729"/>
    </source>
</evidence>
<evidence type="ECO:0000313" key="4">
    <source>
        <dbReference type="EMBL" id="EGF49672.1"/>
    </source>
</evidence>
<keyword evidence="2" id="KW-1133">Transmembrane helix</keyword>
<evidence type="ECO:0000313" key="5">
    <source>
        <dbReference type="Proteomes" id="UP000010321"/>
    </source>
</evidence>
<dbReference type="InterPro" id="IPR029051">
    <property type="entry name" value="DUF4352"/>
</dbReference>
<dbReference type="EMBL" id="AFBM01000031">
    <property type="protein sequence ID" value="EGF49672.1"/>
    <property type="molecule type" value="Genomic_DNA"/>
</dbReference>
<dbReference type="Proteomes" id="UP000010321">
    <property type="component" value="Unassembled WGS sequence"/>
</dbReference>
<dbReference type="Gene3D" id="2.60.40.1240">
    <property type="match status" value="1"/>
</dbReference>
<feature type="transmembrane region" description="Helical" evidence="2">
    <location>
        <begin position="6"/>
        <end position="26"/>
    </location>
</feature>
<organism evidence="4 5">
    <name type="scientific">Bacteroides clarus YIT 12056</name>
    <dbReference type="NCBI Taxonomy" id="762984"/>
    <lineage>
        <taxon>Bacteria</taxon>
        <taxon>Pseudomonadati</taxon>
        <taxon>Bacteroidota</taxon>
        <taxon>Bacteroidia</taxon>
        <taxon>Bacteroidales</taxon>
        <taxon>Bacteroidaceae</taxon>
        <taxon>Bacteroides</taxon>
    </lineage>
</organism>
<feature type="transmembrane region" description="Helical" evidence="2">
    <location>
        <begin position="38"/>
        <end position="59"/>
    </location>
</feature>
<protein>
    <submittedName>
        <fullName evidence="4">Conserved domain protein</fullName>
    </submittedName>
</protein>
<keyword evidence="2" id="KW-0472">Membrane</keyword>
<keyword evidence="2" id="KW-0812">Transmembrane</keyword>